<dbReference type="InterPro" id="IPR001647">
    <property type="entry name" value="HTH_TetR"/>
</dbReference>
<dbReference type="Proteomes" id="UP000234626">
    <property type="component" value="Unassembled WGS sequence"/>
</dbReference>
<dbReference type="RefSeq" id="WP_072928226.1">
    <property type="nucleotide sequence ID" value="NZ_CP119396.1"/>
</dbReference>
<dbReference type="InterPro" id="IPR050109">
    <property type="entry name" value="HTH-type_TetR-like_transc_reg"/>
</dbReference>
<evidence type="ECO:0000256" key="1">
    <source>
        <dbReference type="ARBA" id="ARBA00023125"/>
    </source>
</evidence>
<dbReference type="EMBL" id="PJZK01000010">
    <property type="protein sequence ID" value="PLR49331.1"/>
    <property type="molecule type" value="Genomic_DNA"/>
</dbReference>
<dbReference type="OrthoDB" id="70491at2"/>
<keyword evidence="1 2" id="KW-0238">DNA-binding</keyword>
<keyword evidence="5" id="KW-1185">Reference proteome</keyword>
<sequence>MERENTTVSGSAARRLKKAERRKQLLNTALQIVQEENADQLTLGHLAVRAGVSKPVVYDHFPTRSALLIALYRWIDMERVRTFTEAMTTTRRDTQETIQMLASAYIHCAADKTDAFHAVGAALAGSEEKSAVFQALLENCVGMFVSVLTPHVTKSPRALLQCCIGLVGAGEALSAALARGQLNQDEAVASFASLIKGAVQVNES</sequence>
<dbReference type="InterPro" id="IPR009057">
    <property type="entry name" value="Homeodomain-like_sf"/>
</dbReference>
<dbReference type="GO" id="GO:0000976">
    <property type="term" value="F:transcription cis-regulatory region binding"/>
    <property type="evidence" value="ECO:0007669"/>
    <property type="project" value="TreeGrafter"/>
</dbReference>
<dbReference type="Gene3D" id="1.10.357.10">
    <property type="entry name" value="Tetracycline Repressor, domain 2"/>
    <property type="match status" value="1"/>
</dbReference>
<organism evidence="4 5">
    <name type="scientific">Chimaeribacter arupi</name>
    <dbReference type="NCBI Taxonomy" id="2060066"/>
    <lineage>
        <taxon>Bacteria</taxon>
        <taxon>Pseudomonadati</taxon>
        <taxon>Pseudomonadota</taxon>
        <taxon>Gammaproteobacteria</taxon>
        <taxon>Enterobacterales</taxon>
        <taxon>Yersiniaceae</taxon>
        <taxon>Chimaeribacter</taxon>
    </lineage>
</organism>
<dbReference type="PROSITE" id="PS50977">
    <property type="entry name" value="HTH_TETR_2"/>
    <property type="match status" value="1"/>
</dbReference>
<reference evidence="4 5" key="1">
    <citation type="submission" date="2017-12" db="EMBL/GenBank/DDBJ databases">
        <title>Characterization of six clinical isolates of Enterochimera gen. nov., a novel genus of the Yersiniaciae family and the three species Enterochimera arupensis sp. nov., Enterochimera coloradensis sp. nov, and Enterochimera californica sp. nov.</title>
        <authorList>
            <person name="Rossi A."/>
            <person name="Fisher M."/>
        </authorList>
    </citation>
    <scope>NUCLEOTIDE SEQUENCE [LARGE SCALE GENOMIC DNA]</scope>
    <source>
        <strain evidence="4 5">2016Iso1</strain>
    </source>
</reference>
<evidence type="ECO:0000313" key="5">
    <source>
        <dbReference type="Proteomes" id="UP000234626"/>
    </source>
</evidence>
<dbReference type="GO" id="GO:0003700">
    <property type="term" value="F:DNA-binding transcription factor activity"/>
    <property type="evidence" value="ECO:0007669"/>
    <property type="project" value="TreeGrafter"/>
</dbReference>
<feature type="DNA-binding region" description="H-T-H motif" evidence="2">
    <location>
        <begin position="42"/>
        <end position="61"/>
    </location>
</feature>
<dbReference type="PANTHER" id="PTHR30055:SF223">
    <property type="entry name" value="HTH-TYPE TRANSCRIPTIONAL REGULATOR UIDR"/>
    <property type="match status" value="1"/>
</dbReference>
<gene>
    <name evidence="4" type="ORF">CYR34_11625</name>
</gene>
<name>A0A2N5EMN0_9GAMM</name>
<evidence type="ECO:0000259" key="3">
    <source>
        <dbReference type="PROSITE" id="PS50977"/>
    </source>
</evidence>
<dbReference type="PANTHER" id="PTHR30055">
    <property type="entry name" value="HTH-TYPE TRANSCRIPTIONAL REGULATOR RUTR"/>
    <property type="match status" value="1"/>
</dbReference>
<dbReference type="AlphaFoldDB" id="A0A2N5EMN0"/>
<dbReference type="SUPFAM" id="SSF46689">
    <property type="entry name" value="Homeodomain-like"/>
    <property type="match status" value="1"/>
</dbReference>
<accession>A0A2N5EMN0</accession>
<proteinExistence type="predicted"/>
<protein>
    <submittedName>
        <fullName evidence="4">TetR/AcrR family transcriptional regulator</fullName>
    </submittedName>
</protein>
<evidence type="ECO:0000313" key="4">
    <source>
        <dbReference type="EMBL" id="PLR49331.1"/>
    </source>
</evidence>
<dbReference type="Pfam" id="PF00440">
    <property type="entry name" value="TetR_N"/>
    <property type="match status" value="1"/>
</dbReference>
<evidence type="ECO:0000256" key="2">
    <source>
        <dbReference type="PROSITE-ProRule" id="PRU00335"/>
    </source>
</evidence>
<comment type="caution">
    <text evidence="4">The sequence shown here is derived from an EMBL/GenBank/DDBJ whole genome shotgun (WGS) entry which is preliminary data.</text>
</comment>
<dbReference type="PRINTS" id="PR00455">
    <property type="entry name" value="HTHTETR"/>
</dbReference>
<feature type="domain" description="HTH tetR-type" evidence="3">
    <location>
        <begin position="19"/>
        <end position="79"/>
    </location>
</feature>